<dbReference type="InterPro" id="IPR036397">
    <property type="entry name" value="RNaseH_sf"/>
</dbReference>
<dbReference type="NCBIfam" id="NF033545">
    <property type="entry name" value="transpos_IS630"/>
    <property type="match status" value="1"/>
</dbReference>
<reference evidence="2" key="1">
    <citation type="submission" date="2020-06" db="EMBL/GenBank/DDBJ databases">
        <title>Legume-microbial interactions unlock mineral nutrients during tropical forest succession.</title>
        <authorList>
            <person name="Epihov D.Z."/>
        </authorList>
    </citation>
    <scope>NUCLEOTIDE SEQUENCE [LARGE SCALE GENOMIC DNA]</scope>
    <source>
        <strain evidence="2">Pan2503</strain>
    </source>
</reference>
<proteinExistence type="predicted"/>
<dbReference type="PANTHER" id="PTHR46564:SF1">
    <property type="entry name" value="TRANSPOSASE"/>
    <property type="match status" value="1"/>
</dbReference>
<dbReference type="Pfam" id="PF13358">
    <property type="entry name" value="DDE_3"/>
    <property type="match status" value="1"/>
</dbReference>
<dbReference type="SUPFAM" id="SSF46689">
    <property type="entry name" value="Homeodomain-like"/>
    <property type="match status" value="1"/>
</dbReference>
<name>A0A7V8NN79_9BACT</name>
<keyword evidence="3" id="KW-1185">Reference proteome</keyword>
<dbReference type="Pfam" id="PF13384">
    <property type="entry name" value="HTH_23"/>
    <property type="match status" value="1"/>
</dbReference>
<dbReference type="InterPro" id="IPR038717">
    <property type="entry name" value="Tc1-like_DDE_dom"/>
</dbReference>
<dbReference type="PANTHER" id="PTHR46564">
    <property type="entry name" value="TRANSPOSASE"/>
    <property type="match status" value="1"/>
</dbReference>
<dbReference type="EMBL" id="JACDQQ010000397">
    <property type="protein sequence ID" value="MBA0084160.1"/>
    <property type="molecule type" value="Genomic_DNA"/>
</dbReference>
<dbReference type="GO" id="GO:0003676">
    <property type="term" value="F:nucleic acid binding"/>
    <property type="evidence" value="ECO:0007669"/>
    <property type="project" value="InterPro"/>
</dbReference>
<organism evidence="2 3">
    <name type="scientific">Candidatus Acidiferrum panamense</name>
    <dbReference type="NCBI Taxonomy" id="2741543"/>
    <lineage>
        <taxon>Bacteria</taxon>
        <taxon>Pseudomonadati</taxon>
        <taxon>Acidobacteriota</taxon>
        <taxon>Terriglobia</taxon>
        <taxon>Candidatus Acidiferrales</taxon>
        <taxon>Candidatus Acidiferrum</taxon>
    </lineage>
</organism>
<protein>
    <submittedName>
        <fullName evidence="2">IS630 family transposase</fullName>
    </submittedName>
</protein>
<dbReference type="Proteomes" id="UP000567293">
    <property type="component" value="Unassembled WGS sequence"/>
</dbReference>
<sequence length="310" mass="34624">MPKAYSADIRMRVIARVEGGASRREAAEQLDISPSAAVKWVKCFHETGSCAAKPRGGSTSPLEVHTPWLLTLIEEQPDLTLDEVVSAMHKHGIAGSRTAVWSFFERHNISFKKSLRAAEQDRPDVARARRCWKRRQAMLNSTRLVFIDETAANTKMVRLSGRCPRGERLVGCVPQGHWKTLTFVAGLRRNGMTAPCVIDGSMSGKTFLAYVEQSLAPAVKRKDIVVMDNLPAHKVPGVREVIEARGATLRYLPQYSPDLNPIEMPFSKLKADLRKAAERTVPRLCRRIGSFARRLSPAEAFNYFRHAGYA</sequence>
<comment type="caution">
    <text evidence="2">The sequence shown here is derived from an EMBL/GenBank/DDBJ whole genome shotgun (WGS) entry which is preliminary data.</text>
</comment>
<dbReference type="InterPro" id="IPR009057">
    <property type="entry name" value="Homeodomain-like_sf"/>
</dbReference>
<feature type="domain" description="Tc1-like transposase DDE" evidence="1">
    <location>
        <begin position="143"/>
        <end position="277"/>
    </location>
</feature>
<dbReference type="InterPro" id="IPR047655">
    <property type="entry name" value="Transpos_IS630-like"/>
</dbReference>
<gene>
    <name evidence="2" type="ORF">HRJ53_04120</name>
</gene>
<accession>A0A7V8NN79</accession>
<dbReference type="AlphaFoldDB" id="A0A7V8NN79"/>
<dbReference type="Gene3D" id="3.30.420.10">
    <property type="entry name" value="Ribonuclease H-like superfamily/Ribonuclease H"/>
    <property type="match status" value="1"/>
</dbReference>
<evidence type="ECO:0000313" key="2">
    <source>
        <dbReference type="EMBL" id="MBA0084160.1"/>
    </source>
</evidence>
<evidence type="ECO:0000313" key="3">
    <source>
        <dbReference type="Proteomes" id="UP000567293"/>
    </source>
</evidence>
<evidence type="ECO:0000259" key="1">
    <source>
        <dbReference type="Pfam" id="PF13358"/>
    </source>
</evidence>